<sequence>MVSRPVSELDVTEQNGHVRTVSIAWPNHNRFVGALAGGCPTDGTASQPHPLLLVFNRVVVR</sequence>
<dbReference type="Proteomes" id="UP000657574">
    <property type="component" value="Unassembled WGS sequence"/>
</dbReference>
<reference evidence="1" key="1">
    <citation type="journal article" date="2014" name="Int. J. Syst. Evol. Microbiol.">
        <title>Complete genome sequence of Corynebacterium casei LMG S-19264T (=DSM 44701T), isolated from a smear-ripened cheese.</title>
        <authorList>
            <consortium name="US DOE Joint Genome Institute (JGI-PGF)"/>
            <person name="Walter F."/>
            <person name="Albersmeier A."/>
            <person name="Kalinowski J."/>
            <person name="Ruckert C."/>
        </authorList>
    </citation>
    <scope>NUCLEOTIDE SEQUENCE</scope>
    <source>
        <strain evidence="1">JCM 3086</strain>
    </source>
</reference>
<organism evidence="1 2">
    <name type="scientific">Streptomyces brasiliensis</name>
    <dbReference type="NCBI Taxonomy" id="1954"/>
    <lineage>
        <taxon>Bacteria</taxon>
        <taxon>Bacillati</taxon>
        <taxon>Actinomycetota</taxon>
        <taxon>Actinomycetes</taxon>
        <taxon>Kitasatosporales</taxon>
        <taxon>Streptomycetaceae</taxon>
        <taxon>Streptomyces</taxon>
    </lineage>
</organism>
<protein>
    <submittedName>
        <fullName evidence="1">Uncharacterized protein</fullName>
    </submittedName>
</protein>
<dbReference type="AlphaFoldDB" id="A0A917L482"/>
<evidence type="ECO:0000313" key="1">
    <source>
        <dbReference type="EMBL" id="GGJ43953.1"/>
    </source>
</evidence>
<evidence type="ECO:0000313" key="2">
    <source>
        <dbReference type="Proteomes" id="UP000657574"/>
    </source>
</evidence>
<gene>
    <name evidence="1" type="ORF">GCM10010121_063940</name>
</gene>
<accession>A0A917L482</accession>
<reference evidence="1" key="2">
    <citation type="submission" date="2020-09" db="EMBL/GenBank/DDBJ databases">
        <authorList>
            <person name="Sun Q."/>
            <person name="Ohkuma M."/>
        </authorList>
    </citation>
    <scope>NUCLEOTIDE SEQUENCE</scope>
    <source>
        <strain evidence="1">JCM 3086</strain>
    </source>
</reference>
<keyword evidence="2" id="KW-1185">Reference proteome</keyword>
<proteinExistence type="predicted"/>
<comment type="caution">
    <text evidence="1">The sequence shown here is derived from an EMBL/GenBank/DDBJ whole genome shotgun (WGS) entry which is preliminary data.</text>
</comment>
<name>A0A917L482_9ACTN</name>
<dbReference type="EMBL" id="BMQA01000029">
    <property type="protein sequence ID" value="GGJ43953.1"/>
    <property type="molecule type" value="Genomic_DNA"/>
</dbReference>